<accession>A0ABS9GXC3</accession>
<dbReference type="RefSeq" id="WP_236333008.1">
    <property type="nucleotide sequence ID" value="NZ_JAKIJS010000001.1"/>
</dbReference>
<sequence length="82" mass="9587">MHNTPVVYTINSCSRCQKVKNYLEELNITFNERNLSETPRYHKDLQDSIGEVYVPIIIYGNCIIKGDQLEEINKMIHLENDS</sequence>
<dbReference type="InterPro" id="IPR002109">
    <property type="entry name" value="Glutaredoxin"/>
</dbReference>
<feature type="domain" description="Glutaredoxin" evidence="1">
    <location>
        <begin position="6"/>
        <end position="60"/>
    </location>
</feature>
<dbReference type="CDD" id="cd02976">
    <property type="entry name" value="NrdH"/>
    <property type="match status" value="1"/>
</dbReference>
<evidence type="ECO:0000259" key="1">
    <source>
        <dbReference type="Pfam" id="PF00462"/>
    </source>
</evidence>
<dbReference type="InterPro" id="IPR036249">
    <property type="entry name" value="Thioredoxin-like_sf"/>
</dbReference>
<reference evidence="2 3" key="1">
    <citation type="submission" date="2022-01" db="EMBL/GenBank/DDBJ databases">
        <title>Alkalihalobacillus sp. EGI L200015, a novel bacterium isolated from a salt lake sediment.</title>
        <authorList>
            <person name="Gao L."/>
            <person name="Fang B.-Z."/>
            <person name="Li W.-J."/>
        </authorList>
    </citation>
    <scope>NUCLEOTIDE SEQUENCE [LARGE SCALE GENOMIC DNA]</scope>
    <source>
        <strain evidence="2 3">KCTC 12718</strain>
    </source>
</reference>
<evidence type="ECO:0000313" key="2">
    <source>
        <dbReference type="EMBL" id="MCF6137427.1"/>
    </source>
</evidence>
<dbReference type="PANTHER" id="PTHR34386">
    <property type="entry name" value="GLUTAREDOXIN"/>
    <property type="match status" value="1"/>
</dbReference>
<dbReference type="Proteomes" id="UP001649381">
    <property type="component" value="Unassembled WGS sequence"/>
</dbReference>
<evidence type="ECO:0000313" key="3">
    <source>
        <dbReference type="Proteomes" id="UP001649381"/>
    </source>
</evidence>
<dbReference type="PANTHER" id="PTHR34386:SF1">
    <property type="entry name" value="GLUTAREDOXIN-LIKE PROTEIN NRDH"/>
    <property type="match status" value="1"/>
</dbReference>
<organism evidence="2 3">
    <name type="scientific">Pseudalkalibacillus berkeleyi</name>
    <dbReference type="NCBI Taxonomy" id="1069813"/>
    <lineage>
        <taxon>Bacteria</taxon>
        <taxon>Bacillati</taxon>
        <taxon>Bacillota</taxon>
        <taxon>Bacilli</taxon>
        <taxon>Bacillales</taxon>
        <taxon>Fictibacillaceae</taxon>
        <taxon>Pseudalkalibacillus</taxon>
    </lineage>
</organism>
<dbReference type="InterPro" id="IPR051548">
    <property type="entry name" value="Grx-like_ET"/>
</dbReference>
<comment type="caution">
    <text evidence="2">The sequence shown here is derived from an EMBL/GenBank/DDBJ whole genome shotgun (WGS) entry which is preliminary data.</text>
</comment>
<name>A0ABS9GXC3_9BACL</name>
<gene>
    <name evidence="2" type="ORF">L2716_06770</name>
</gene>
<dbReference type="PROSITE" id="PS51354">
    <property type="entry name" value="GLUTAREDOXIN_2"/>
    <property type="match status" value="1"/>
</dbReference>
<dbReference type="Pfam" id="PF00462">
    <property type="entry name" value="Glutaredoxin"/>
    <property type="match status" value="1"/>
</dbReference>
<proteinExistence type="predicted"/>
<keyword evidence="3" id="KW-1185">Reference proteome</keyword>
<dbReference type="EMBL" id="JAKIJS010000001">
    <property type="protein sequence ID" value="MCF6137427.1"/>
    <property type="molecule type" value="Genomic_DNA"/>
</dbReference>
<dbReference type="Gene3D" id="3.40.30.10">
    <property type="entry name" value="Glutaredoxin"/>
    <property type="match status" value="1"/>
</dbReference>
<dbReference type="SUPFAM" id="SSF52833">
    <property type="entry name" value="Thioredoxin-like"/>
    <property type="match status" value="1"/>
</dbReference>
<protein>
    <submittedName>
        <fullName evidence="2">Glutaredoxin family protein</fullName>
    </submittedName>
</protein>